<gene>
    <name evidence="6" type="ORF">SAMN05444359_12343</name>
</gene>
<dbReference type="Pfam" id="PF00034">
    <property type="entry name" value="Cytochrom_C"/>
    <property type="match status" value="1"/>
</dbReference>
<protein>
    <submittedName>
        <fullName evidence="6">Cytochrome c</fullName>
    </submittedName>
</protein>
<dbReference type="InterPro" id="IPR009056">
    <property type="entry name" value="Cyt_c-like_dom"/>
</dbReference>
<dbReference type="InParanoid" id="A0A1H9L7X5"/>
<keyword evidence="1 4" id="KW-0349">Heme</keyword>
<evidence type="ECO:0000256" key="2">
    <source>
        <dbReference type="ARBA" id="ARBA00022723"/>
    </source>
</evidence>
<dbReference type="InterPro" id="IPR036909">
    <property type="entry name" value="Cyt_c-like_dom_sf"/>
</dbReference>
<dbReference type="GO" id="GO:0009055">
    <property type="term" value="F:electron transfer activity"/>
    <property type="evidence" value="ECO:0007669"/>
    <property type="project" value="InterPro"/>
</dbReference>
<reference evidence="7" key="1">
    <citation type="submission" date="2016-10" db="EMBL/GenBank/DDBJ databases">
        <authorList>
            <person name="Varghese N."/>
            <person name="Submissions S."/>
        </authorList>
    </citation>
    <scope>NUCLEOTIDE SEQUENCE [LARGE SCALE GENOMIC DNA]</scope>
    <source>
        <strain evidence="7">DSM 24740</strain>
    </source>
</reference>
<dbReference type="AlphaFoldDB" id="A0A1H9L7X5"/>
<evidence type="ECO:0000256" key="3">
    <source>
        <dbReference type="ARBA" id="ARBA00023004"/>
    </source>
</evidence>
<sequence>MHLRSSILLLQTSILAILFTLAMVAGYTLSLPNASGGAAAGAEKVSGQAATPPPLSAGKIVWRKNGCAACHNKNMKDKATGPALGGVEARWAGYPREDLYAWIRNSQLLASSGHPRAMEVSEKYPGAMSNFPDLSDGEIEDLLSYIKEEYEGRP</sequence>
<accession>A0A1H9L7X5</accession>
<dbReference type="GO" id="GO:0020037">
    <property type="term" value="F:heme binding"/>
    <property type="evidence" value="ECO:0007669"/>
    <property type="project" value="InterPro"/>
</dbReference>
<evidence type="ECO:0000313" key="6">
    <source>
        <dbReference type="EMBL" id="SER07460.1"/>
    </source>
</evidence>
<keyword evidence="7" id="KW-1185">Reference proteome</keyword>
<dbReference type="Gene3D" id="1.10.760.10">
    <property type="entry name" value="Cytochrome c-like domain"/>
    <property type="match status" value="1"/>
</dbReference>
<evidence type="ECO:0000313" key="7">
    <source>
        <dbReference type="Proteomes" id="UP000199021"/>
    </source>
</evidence>
<dbReference type="RefSeq" id="WP_245748613.1">
    <property type="nucleotide sequence ID" value="NZ_FOFB01000023.1"/>
</dbReference>
<dbReference type="Proteomes" id="UP000199021">
    <property type="component" value="Unassembled WGS sequence"/>
</dbReference>
<evidence type="ECO:0000259" key="5">
    <source>
        <dbReference type="PROSITE" id="PS51007"/>
    </source>
</evidence>
<keyword evidence="3 4" id="KW-0408">Iron</keyword>
<dbReference type="SUPFAM" id="SSF46626">
    <property type="entry name" value="Cytochrome c"/>
    <property type="match status" value="1"/>
</dbReference>
<name>A0A1H9L7X5_9BACT</name>
<dbReference type="GO" id="GO:0046872">
    <property type="term" value="F:metal ion binding"/>
    <property type="evidence" value="ECO:0007669"/>
    <property type="project" value="UniProtKB-KW"/>
</dbReference>
<feature type="domain" description="Cytochrome c" evidence="5">
    <location>
        <begin position="53"/>
        <end position="150"/>
    </location>
</feature>
<dbReference type="EMBL" id="FOFB01000023">
    <property type="protein sequence ID" value="SER07460.1"/>
    <property type="molecule type" value="Genomic_DNA"/>
</dbReference>
<dbReference type="PROSITE" id="PS51007">
    <property type="entry name" value="CYTC"/>
    <property type="match status" value="1"/>
</dbReference>
<keyword evidence="2 4" id="KW-0479">Metal-binding</keyword>
<evidence type="ECO:0000256" key="1">
    <source>
        <dbReference type="ARBA" id="ARBA00022617"/>
    </source>
</evidence>
<dbReference type="STRING" id="478744.SAMN05444359_12343"/>
<organism evidence="6 7">
    <name type="scientific">Neolewinella agarilytica</name>
    <dbReference type="NCBI Taxonomy" id="478744"/>
    <lineage>
        <taxon>Bacteria</taxon>
        <taxon>Pseudomonadati</taxon>
        <taxon>Bacteroidota</taxon>
        <taxon>Saprospiria</taxon>
        <taxon>Saprospirales</taxon>
        <taxon>Lewinellaceae</taxon>
        <taxon>Neolewinella</taxon>
    </lineage>
</organism>
<evidence type="ECO:0000256" key="4">
    <source>
        <dbReference type="PROSITE-ProRule" id="PRU00433"/>
    </source>
</evidence>
<proteinExistence type="predicted"/>